<sequence length="74" mass="8552">MNALVEFEAGRLVDLFGQGDTLNIFMFMDMMNMPIDVQDRLFSEISALKYIDKAKVEHIIESHGQSTIHERLSY</sequence>
<reference evidence="1 2" key="1">
    <citation type="submission" date="2016-03" db="EMBL/GenBank/DDBJ databases">
        <title>Complete genome sequence of Shewanella psychrophila WP2, a deep sea bacterium isolated from west Pacific sediment.</title>
        <authorList>
            <person name="Xu G."/>
            <person name="Jian H."/>
        </authorList>
    </citation>
    <scope>NUCLEOTIDE SEQUENCE [LARGE SCALE GENOMIC DNA]</scope>
    <source>
        <strain evidence="1 2">WP2</strain>
    </source>
</reference>
<evidence type="ECO:0000313" key="2">
    <source>
        <dbReference type="Proteomes" id="UP000189545"/>
    </source>
</evidence>
<keyword evidence="2" id="KW-1185">Reference proteome</keyword>
<dbReference type="OrthoDB" id="6269044at2"/>
<protein>
    <submittedName>
        <fullName evidence="1">Uncharacterized protein</fullName>
    </submittedName>
</protein>
<dbReference type="AlphaFoldDB" id="A0A1S6HT22"/>
<dbReference type="KEGG" id="spsw:Sps_03570"/>
<dbReference type="RefSeq" id="WP_077753705.1">
    <property type="nucleotide sequence ID" value="NZ_CP014782.1"/>
</dbReference>
<dbReference type="Proteomes" id="UP000189545">
    <property type="component" value="Chromosome"/>
</dbReference>
<evidence type="ECO:0000313" key="1">
    <source>
        <dbReference type="EMBL" id="AQS38697.1"/>
    </source>
</evidence>
<dbReference type="EMBL" id="CP014782">
    <property type="protein sequence ID" value="AQS38697.1"/>
    <property type="molecule type" value="Genomic_DNA"/>
</dbReference>
<name>A0A1S6HT22_9GAMM</name>
<gene>
    <name evidence="1" type="ORF">Sps_03570</name>
</gene>
<organism evidence="1 2">
    <name type="scientific">Shewanella psychrophila</name>
    <dbReference type="NCBI Taxonomy" id="225848"/>
    <lineage>
        <taxon>Bacteria</taxon>
        <taxon>Pseudomonadati</taxon>
        <taxon>Pseudomonadota</taxon>
        <taxon>Gammaproteobacteria</taxon>
        <taxon>Alteromonadales</taxon>
        <taxon>Shewanellaceae</taxon>
        <taxon>Shewanella</taxon>
    </lineage>
</organism>
<proteinExistence type="predicted"/>
<accession>A0A1S6HT22</accession>